<evidence type="ECO:0008006" key="4">
    <source>
        <dbReference type="Google" id="ProtNLM"/>
    </source>
</evidence>
<dbReference type="Proteomes" id="UP000035352">
    <property type="component" value="Chromosome"/>
</dbReference>
<dbReference type="KEGG" id="pbh:AAW51_5119"/>
<dbReference type="PANTHER" id="PTHR21562:SF83">
    <property type="entry name" value="PECTIN ACETYLESTERASE 4"/>
    <property type="match status" value="1"/>
</dbReference>
<evidence type="ECO:0000313" key="3">
    <source>
        <dbReference type="Proteomes" id="UP000035352"/>
    </source>
</evidence>
<dbReference type="PANTHER" id="PTHR21562">
    <property type="entry name" value="NOTUM-RELATED"/>
    <property type="match status" value="1"/>
</dbReference>
<dbReference type="RefSeq" id="WP_053013902.1">
    <property type="nucleotide sequence ID" value="NZ_CP011371.1"/>
</dbReference>
<proteinExistence type="predicted"/>
<name>A0A0G3BZ90_9BURK</name>
<dbReference type="EMBL" id="CP011371">
    <property type="protein sequence ID" value="AKJ31810.1"/>
    <property type="molecule type" value="Genomic_DNA"/>
</dbReference>
<dbReference type="InterPro" id="IPR004963">
    <property type="entry name" value="PAE/NOTUM"/>
</dbReference>
<sequence length="428" mass="47091">MKTRTDSRWAGRIRRWALAPVLAVLAPCASAGYFQWDVVELPAASGAACGNGTPYRFFVNRTPFTRNTVFIYEGGGACWDQDACLGKGRLSATNPDGVPANYLTQLNTAAFGLVTPFSVRLHPFDRVRTQAWNIVYLPYCTGDVHTGSAVQVYNDTQPAQPKVQYHRGKANITGAAQWVRQHIGQPPELLVSGFSAGGAGATGTYPLVRDILEPQRASLLADSGPLFPAPRSSTPAQSPSLPLHNRIREAWGLDRPGGMIESFANRAGLDVNNLGSVSSALAQSYPQDRFSYLLFQADGVYSDFSYAKFFPDIQNAPDAATRRALINARWQQDIAQWLPQLRQHDNVGYHVAFWRELSDSHCLTLVDFSGTGIEEQGIKSIEPVVENTLGRDAAPMRHYETDNVSDYRRPVNPVQALASLFFRLFGQP</sequence>
<organism evidence="2 3">
    <name type="scientific">Caldimonas brevitalea</name>
    <dbReference type="NCBI Taxonomy" id="413882"/>
    <lineage>
        <taxon>Bacteria</taxon>
        <taxon>Pseudomonadati</taxon>
        <taxon>Pseudomonadota</taxon>
        <taxon>Betaproteobacteria</taxon>
        <taxon>Burkholderiales</taxon>
        <taxon>Sphaerotilaceae</taxon>
        <taxon>Caldimonas</taxon>
    </lineage>
</organism>
<dbReference type="AlphaFoldDB" id="A0A0G3BZ90"/>
<reference evidence="2 3" key="1">
    <citation type="submission" date="2015-05" db="EMBL/GenBank/DDBJ databases">
        <authorList>
            <person name="Tang B."/>
            <person name="Yu Y."/>
        </authorList>
    </citation>
    <scope>NUCLEOTIDE SEQUENCE [LARGE SCALE GENOMIC DNA]</scope>
    <source>
        <strain evidence="2 3">DSM 7029</strain>
    </source>
</reference>
<evidence type="ECO:0000313" key="2">
    <source>
        <dbReference type="EMBL" id="AKJ31810.1"/>
    </source>
</evidence>
<dbReference type="GO" id="GO:0016787">
    <property type="term" value="F:hydrolase activity"/>
    <property type="evidence" value="ECO:0007669"/>
    <property type="project" value="InterPro"/>
</dbReference>
<keyword evidence="3" id="KW-1185">Reference proteome</keyword>
<feature type="signal peptide" evidence="1">
    <location>
        <begin position="1"/>
        <end position="31"/>
    </location>
</feature>
<evidence type="ECO:0000256" key="1">
    <source>
        <dbReference type="SAM" id="SignalP"/>
    </source>
</evidence>
<dbReference type="PATRIC" id="fig|413882.6.peg.5345"/>
<feature type="chain" id="PRO_5005184085" description="Pectinacetylesterase" evidence="1">
    <location>
        <begin position="32"/>
        <end position="428"/>
    </location>
</feature>
<dbReference type="Pfam" id="PF03283">
    <property type="entry name" value="PAE"/>
    <property type="match status" value="1"/>
</dbReference>
<keyword evidence="1" id="KW-0732">Signal</keyword>
<protein>
    <recommendedName>
        <fullName evidence="4">Pectinacetylesterase</fullName>
    </recommendedName>
</protein>
<gene>
    <name evidence="2" type="ORF">AAW51_5119</name>
</gene>
<dbReference type="STRING" id="413882.AAW51_5119"/>
<accession>A0A0G3BZ90</accession>